<keyword evidence="3" id="KW-1185">Reference proteome</keyword>
<organism evidence="2 3">
    <name type="scientific">Acidovorax benzenivorans</name>
    <dbReference type="NCBI Taxonomy" id="2987520"/>
    <lineage>
        <taxon>Bacteria</taxon>
        <taxon>Pseudomonadati</taxon>
        <taxon>Pseudomonadota</taxon>
        <taxon>Betaproteobacteria</taxon>
        <taxon>Burkholderiales</taxon>
        <taxon>Comamonadaceae</taxon>
        <taxon>Acidovorax</taxon>
    </lineage>
</organism>
<evidence type="ECO:0000313" key="3">
    <source>
        <dbReference type="Proteomes" id="UP001148932"/>
    </source>
</evidence>
<dbReference type="RefSeq" id="WP_274106723.1">
    <property type="nucleotide sequence ID" value="NZ_JAPCKI010000001.1"/>
</dbReference>
<proteinExistence type="predicted"/>
<dbReference type="Proteomes" id="UP001148932">
    <property type="component" value="Unassembled WGS sequence"/>
</dbReference>
<keyword evidence="1" id="KW-1133">Transmembrane helix</keyword>
<evidence type="ECO:0000256" key="1">
    <source>
        <dbReference type="SAM" id="Phobius"/>
    </source>
</evidence>
<feature type="transmembrane region" description="Helical" evidence="1">
    <location>
        <begin position="73"/>
        <end position="92"/>
    </location>
</feature>
<protein>
    <submittedName>
        <fullName evidence="2">Uncharacterized protein</fullName>
    </submittedName>
</protein>
<feature type="transmembrane region" description="Helical" evidence="1">
    <location>
        <begin position="159"/>
        <end position="185"/>
    </location>
</feature>
<feature type="transmembrane region" description="Helical" evidence="1">
    <location>
        <begin position="42"/>
        <end position="67"/>
    </location>
</feature>
<name>A0ABT5RRA5_9BURK</name>
<gene>
    <name evidence="2" type="ORF">OIN59_02270</name>
</gene>
<keyword evidence="1" id="KW-0812">Transmembrane</keyword>
<feature type="transmembrane region" description="Helical" evidence="1">
    <location>
        <begin position="6"/>
        <end position="30"/>
    </location>
</feature>
<accession>A0ABT5RRA5</accession>
<feature type="transmembrane region" description="Helical" evidence="1">
    <location>
        <begin position="113"/>
        <end position="133"/>
    </location>
</feature>
<evidence type="ECO:0000313" key="2">
    <source>
        <dbReference type="EMBL" id="MDD2176238.1"/>
    </source>
</evidence>
<keyword evidence="1" id="KW-0472">Membrane</keyword>
<sequence>MDTLWPWLAIAAMGALHGLNPLTGWGLAIVWSLRAHDRSMPLCALLPMAAGHLASVALMAAAVVWGLSLSRPVLLAAAGGLCGAVVLVWAFAHRRGLALHRLRKPAGPVGMAFWSLGVSTAHGAGLALVPALAPLCLGDGAVGAGASGGVAPFTPLLQALAALGVHTLAMLAATGAMAATACHGVQRATRWLQRHRCRASRPAR</sequence>
<reference evidence="2" key="1">
    <citation type="submission" date="2022-10" db="EMBL/GenBank/DDBJ databases">
        <title>Description of microaerobic benzene degrading bacteria.</title>
        <authorList>
            <person name="Bedics A."/>
            <person name="Tancsics A."/>
            <person name="Banerjee S."/>
        </authorList>
    </citation>
    <scope>NUCLEOTIDE SEQUENCE</scope>
    <source>
        <strain evidence="2">D2M1</strain>
    </source>
</reference>
<comment type="caution">
    <text evidence="2">The sequence shown here is derived from an EMBL/GenBank/DDBJ whole genome shotgun (WGS) entry which is preliminary data.</text>
</comment>
<dbReference type="EMBL" id="JAPCKI010000001">
    <property type="protein sequence ID" value="MDD2176238.1"/>
    <property type="molecule type" value="Genomic_DNA"/>
</dbReference>